<name>A0A6N3EMJ4_ENTCA</name>
<evidence type="ECO:0000256" key="7">
    <source>
        <dbReference type="SAM" id="Phobius"/>
    </source>
</evidence>
<evidence type="ECO:0000256" key="6">
    <source>
        <dbReference type="SAM" id="MobiDB-lite"/>
    </source>
</evidence>
<proteinExistence type="predicted"/>
<feature type="compositionally biased region" description="Basic and acidic residues" evidence="6">
    <location>
        <begin position="49"/>
        <end position="63"/>
    </location>
</feature>
<evidence type="ECO:0000259" key="9">
    <source>
        <dbReference type="Pfam" id="PF00746"/>
    </source>
</evidence>
<feature type="compositionally biased region" description="Basic and acidic residues" evidence="6">
    <location>
        <begin position="805"/>
        <end position="831"/>
    </location>
</feature>
<dbReference type="Pfam" id="PF00746">
    <property type="entry name" value="Gram_pos_anchor"/>
    <property type="match status" value="1"/>
</dbReference>
<gene>
    <name evidence="11" type="primary">inlJ_3</name>
    <name evidence="11" type="ORF">ECLFYP2_03271</name>
</gene>
<keyword evidence="4" id="KW-0677">Repeat</keyword>
<feature type="domain" description="Gram-positive cocci surface proteins LPxTG" evidence="9">
    <location>
        <begin position="845"/>
        <end position="888"/>
    </location>
</feature>
<feature type="transmembrane region" description="Helical" evidence="7">
    <location>
        <begin position="864"/>
        <end position="881"/>
    </location>
</feature>
<dbReference type="InterPro" id="IPR019931">
    <property type="entry name" value="LPXTG_anchor"/>
</dbReference>
<dbReference type="EMBL" id="CACRTX010000013">
    <property type="protein sequence ID" value="VYU42172.1"/>
    <property type="molecule type" value="Genomic_DNA"/>
</dbReference>
<feature type="compositionally biased region" description="Low complexity" evidence="6">
    <location>
        <begin position="100"/>
        <end position="109"/>
    </location>
</feature>
<protein>
    <submittedName>
        <fullName evidence="11">Internalin-J</fullName>
    </submittedName>
</protein>
<organism evidence="11">
    <name type="scientific">Enterococcus casseliflavus</name>
    <name type="common">Enterococcus flavescens</name>
    <dbReference type="NCBI Taxonomy" id="37734"/>
    <lineage>
        <taxon>Bacteria</taxon>
        <taxon>Bacillati</taxon>
        <taxon>Bacillota</taxon>
        <taxon>Bacilli</taxon>
        <taxon>Lactobacillales</taxon>
        <taxon>Enterococcaceae</taxon>
        <taxon>Enterococcus</taxon>
    </lineage>
</organism>
<dbReference type="InterPro" id="IPR032675">
    <property type="entry name" value="LRR_dom_sf"/>
</dbReference>
<reference evidence="11" key="1">
    <citation type="submission" date="2019-11" db="EMBL/GenBank/DDBJ databases">
        <authorList>
            <person name="Feng L."/>
        </authorList>
    </citation>
    <scope>NUCLEOTIDE SEQUENCE</scope>
    <source>
        <strain evidence="11">ECasseliflavusLFYP2</strain>
    </source>
</reference>
<feature type="domain" description="MucBP" evidence="10">
    <location>
        <begin position="538"/>
        <end position="600"/>
    </location>
</feature>
<evidence type="ECO:0000256" key="2">
    <source>
        <dbReference type="ARBA" id="ARBA00022525"/>
    </source>
</evidence>
<keyword evidence="2" id="KW-0964">Secreted</keyword>
<keyword evidence="7" id="KW-0472">Membrane</keyword>
<evidence type="ECO:0000256" key="5">
    <source>
        <dbReference type="ARBA" id="ARBA00023088"/>
    </source>
</evidence>
<evidence type="ECO:0000256" key="4">
    <source>
        <dbReference type="ARBA" id="ARBA00022737"/>
    </source>
</evidence>
<keyword evidence="1" id="KW-0134">Cell wall</keyword>
<accession>A0A6N3EMJ4</accession>
<feature type="domain" description="MucBP" evidence="10">
    <location>
        <begin position="743"/>
        <end position="803"/>
    </location>
</feature>
<feature type="domain" description="MucBP" evidence="10">
    <location>
        <begin position="674"/>
        <end position="736"/>
    </location>
</feature>
<dbReference type="Pfam" id="PF06458">
    <property type="entry name" value="MucBP"/>
    <property type="match status" value="6"/>
</dbReference>
<evidence type="ECO:0000256" key="3">
    <source>
        <dbReference type="ARBA" id="ARBA00022729"/>
    </source>
</evidence>
<feature type="domain" description="MucBP" evidence="10">
    <location>
        <begin position="402"/>
        <end position="464"/>
    </location>
</feature>
<sequence>MKRKFWGYLSLAILLSQPVLAPLAQVMAEEQETIPSNKEITTLGTLEKVEETTETVDSSRIEEINGDTTSNSESQEVVNDDEKSGSTESTEKNLPDSSEDTASSATESSAEMKEASNRSVSLDAWMPDKNLQNEVARGLNKTVDTITQEDMVNLKQLDFSSLAKDTVVDITGLEYASNLQALYTTSIIATNVPKITMAENATLFTRPNVLAHILPKGSFSNIHIGNYDAYLTAQELIGVGQYLSGWVTDYLTVYASSMTDFSKLELSPEHHQNSQLSIMTQEKILLEPMLVKDGQSDVVYKDRMMVDTQGNALLSSLSNKKYSYSIRGIDKNGYIFPLYENDGFELTEEGIQFKNIPANVDYLSITSLVPNRLSTERAASTGTIQYLVNYQVPVKYVTTAEDVTVKYLDENGQTLAPNVTLSGYVGDPFTTEEKDISGYTLKKIQGDRIGTFSDVAQEVVYVYERSDAAPVTVRYEDTEGNQQSAPTILNGKVGLPYASEAKAIPGWYVSQMPTNANGTYSETAQEVVYVYERSDAAPVTVKYEDKEGNQLSAPTILNGKVGFPYESEAKAIPGWYVSQTPTNANGTYSETAQEVVYVYERSDAAPVTVRYEDKEGNQLSAPTVLSGKIGLPYTSKAKAIPGWYVSQMPTNANGTYSENAQEVIYVYERSDAAPVTVKYEDTEGNQLSAPTVLSGKIGLPYTSKAKTIPGWYVSQMPTNANGTYSENAQEVTYVYERSDAALVIVRYEDMEGNQLAEPTILNGKVGLSYESNAKEISGWRVSKTPKNAKGTFSDAVQEVIYVYSADKENEPGEDSGKDTPESENKTPKEENGNSSGNNSKQTNTQTKSKNKLPATGEQLTGQRIMGFLGVITVLFSFVVILRRKRKTEN</sequence>
<evidence type="ECO:0000256" key="8">
    <source>
        <dbReference type="SAM" id="SignalP"/>
    </source>
</evidence>
<keyword evidence="5" id="KW-0572">Peptidoglycan-anchor</keyword>
<feature type="chain" id="PRO_5039575336" evidence="8">
    <location>
        <begin position="22"/>
        <end position="889"/>
    </location>
</feature>
<keyword evidence="7" id="KW-1133">Transmembrane helix</keyword>
<feature type="domain" description="MucBP" evidence="10">
    <location>
        <begin position="606"/>
        <end position="668"/>
    </location>
</feature>
<feature type="compositionally biased region" description="Polar residues" evidence="6">
    <location>
        <begin position="66"/>
        <end position="77"/>
    </location>
</feature>
<evidence type="ECO:0000256" key="1">
    <source>
        <dbReference type="ARBA" id="ARBA00022512"/>
    </source>
</evidence>
<feature type="compositionally biased region" description="Basic and acidic residues" evidence="6">
    <location>
        <begin position="80"/>
        <end position="94"/>
    </location>
</feature>
<feature type="domain" description="MucBP" evidence="10">
    <location>
        <begin position="470"/>
        <end position="532"/>
    </location>
</feature>
<dbReference type="AlphaFoldDB" id="A0A6N3EMJ4"/>
<dbReference type="Gene3D" id="3.10.20.320">
    <property type="entry name" value="Putative peptidoglycan bound protein (lpxtg motif)"/>
    <property type="match status" value="6"/>
</dbReference>
<keyword evidence="7" id="KW-0812">Transmembrane</keyword>
<feature type="signal peptide" evidence="8">
    <location>
        <begin position="1"/>
        <end position="21"/>
    </location>
</feature>
<feature type="region of interest" description="Disordered" evidence="6">
    <location>
        <begin position="805"/>
        <end position="854"/>
    </location>
</feature>
<feature type="compositionally biased region" description="Low complexity" evidence="6">
    <location>
        <begin position="832"/>
        <end position="847"/>
    </location>
</feature>
<dbReference type="Gene3D" id="3.80.10.10">
    <property type="entry name" value="Ribonuclease Inhibitor"/>
    <property type="match status" value="1"/>
</dbReference>
<feature type="region of interest" description="Disordered" evidence="6">
    <location>
        <begin position="49"/>
        <end position="124"/>
    </location>
</feature>
<evidence type="ECO:0000259" key="10">
    <source>
        <dbReference type="Pfam" id="PF06458"/>
    </source>
</evidence>
<keyword evidence="3 8" id="KW-0732">Signal</keyword>
<dbReference type="RefSeq" id="WP_421758297.1">
    <property type="nucleotide sequence ID" value="NZ_CACRTX010000013.1"/>
</dbReference>
<dbReference type="InterPro" id="IPR009459">
    <property type="entry name" value="MucBP_dom"/>
</dbReference>
<evidence type="ECO:0000313" key="11">
    <source>
        <dbReference type="EMBL" id="VYU42172.1"/>
    </source>
</evidence>